<dbReference type="SUPFAM" id="SSF51395">
    <property type="entry name" value="FMN-linked oxidoreductases"/>
    <property type="match status" value="1"/>
</dbReference>
<evidence type="ECO:0000256" key="1">
    <source>
        <dbReference type="ARBA" id="ARBA00022630"/>
    </source>
</evidence>
<dbReference type="InterPro" id="IPR013785">
    <property type="entry name" value="Aldolase_TIM"/>
</dbReference>
<dbReference type="GO" id="GO:0016491">
    <property type="term" value="F:oxidoreductase activity"/>
    <property type="evidence" value="ECO:0007669"/>
    <property type="project" value="UniProtKB-KW"/>
</dbReference>
<dbReference type="EMBL" id="CP000507">
    <property type="protein sequence ID" value="ABL98219.1"/>
    <property type="molecule type" value="Genomic_DNA"/>
</dbReference>
<proteinExistence type="predicted"/>
<evidence type="ECO:0000259" key="3">
    <source>
        <dbReference type="Pfam" id="PF00724"/>
    </source>
</evidence>
<evidence type="ECO:0000256" key="2">
    <source>
        <dbReference type="ARBA" id="ARBA00023002"/>
    </source>
</evidence>
<dbReference type="OrthoDB" id="8523426at2"/>
<dbReference type="Pfam" id="PF00724">
    <property type="entry name" value="Oxidored_FMN"/>
    <property type="match status" value="1"/>
</dbReference>
<keyword evidence="5" id="KW-1185">Reference proteome</keyword>
<sequence length="368" mass="39385">MRQALNSGFQFAKAGVRLKNRSVLAPLTHNMSDSHGNPSPAELDWLEHCANGGFGLLIAAATQVWPGGRCWQGQPALMTDLQQQAYSRFAEATRAHGALALVQLHHGGVRAAPALNGTAPVGPSSEAPDSRYPLGVTELDEDAIQQLIGAFVTAAERAYRAGLDGVELHAAHYYLLCNFLNPVLNRRTDRWGGSVENRTRILIEIIRGIRQQLPRQFLVGVRLSPENYANVVGIELQNQLAVANLLAAEDIDYVHFSMGDSFKLANGKNTALLSEVINALTGKTTLMMAGNIRDGEAAERVLSAGADLVAIGTSALGNPDWIYKVTNGVPLVTPPFADTLLQAHGFNEAGITYLGAVPGLVVISKPKT</sequence>
<dbReference type="HOGENOM" id="CLU_012153_2_3_6"/>
<feature type="domain" description="NADH:flavin oxidoreductase/NADH oxidase N-terminal" evidence="3">
    <location>
        <begin position="16"/>
        <end position="330"/>
    </location>
</feature>
<dbReference type="PANTHER" id="PTHR43656:SF2">
    <property type="entry name" value="BINDING OXIDOREDUCTASE, PUTATIVE (AFU_ORTHOLOGUE AFUA_2G08260)-RELATED"/>
    <property type="match status" value="1"/>
</dbReference>
<dbReference type="KEGG" id="saz:Sama_0007"/>
<dbReference type="Proteomes" id="UP000009175">
    <property type="component" value="Chromosome"/>
</dbReference>
<reference evidence="4 5" key="1">
    <citation type="submission" date="2006-12" db="EMBL/GenBank/DDBJ databases">
        <title>Complete sequence of Shewanella amazonensis SB2B.</title>
        <authorList>
            <consortium name="US DOE Joint Genome Institute"/>
            <person name="Copeland A."/>
            <person name="Lucas S."/>
            <person name="Lapidus A."/>
            <person name="Barry K."/>
            <person name="Detter J.C."/>
            <person name="Glavina del Rio T."/>
            <person name="Hammon N."/>
            <person name="Israni S."/>
            <person name="Dalin E."/>
            <person name="Tice H."/>
            <person name="Pitluck S."/>
            <person name="Munk A.C."/>
            <person name="Brettin T."/>
            <person name="Bruce D."/>
            <person name="Han C."/>
            <person name="Tapia R."/>
            <person name="Gilna P."/>
            <person name="Schmutz J."/>
            <person name="Larimer F."/>
            <person name="Land M."/>
            <person name="Hauser L."/>
            <person name="Kyrpides N."/>
            <person name="Mikhailova N."/>
            <person name="Fredrickson J."/>
            <person name="Richardson P."/>
        </authorList>
    </citation>
    <scope>NUCLEOTIDE SEQUENCE [LARGE SCALE GENOMIC DNA]</scope>
    <source>
        <strain evidence="5">ATCC BAA-1098 / SB2B</strain>
    </source>
</reference>
<dbReference type="STRING" id="326297.Sama_0007"/>
<name>A1S1G3_SHEAM</name>
<dbReference type="AlphaFoldDB" id="A1S1G3"/>
<dbReference type="InterPro" id="IPR001155">
    <property type="entry name" value="OxRdtase_FMN_N"/>
</dbReference>
<keyword evidence="2" id="KW-0560">Oxidoreductase</keyword>
<evidence type="ECO:0000313" key="5">
    <source>
        <dbReference type="Proteomes" id="UP000009175"/>
    </source>
</evidence>
<dbReference type="PANTHER" id="PTHR43656">
    <property type="entry name" value="BINDING OXIDOREDUCTASE, PUTATIVE (AFU_ORTHOLOGUE AFUA_2G08260)-RELATED"/>
    <property type="match status" value="1"/>
</dbReference>
<dbReference type="GO" id="GO:0010181">
    <property type="term" value="F:FMN binding"/>
    <property type="evidence" value="ECO:0007669"/>
    <property type="project" value="InterPro"/>
</dbReference>
<dbReference type="eggNOG" id="COG1902">
    <property type="taxonomic scope" value="Bacteria"/>
</dbReference>
<organism evidence="4 5">
    <name type="scientific">Shewanella amazonensis (strain ATCC BAA-1098 / SB2B)</name>
    <dbReference type="NCBI Taxonomy" id="326297"/>
    <lineage>
        <taxon>Bacteria</taxon>
        <taxon>Pseudomonadati</taxon>
        <taxon>Pseudomonadota</taxon>
        <taxon>Gammaproteobacteria</taxon>
        <taxon>Alteromonadales</taxon>
        <taxon>Shewanellaceae</taxon>
        <taxon>Shewanella</taxon>
    </lineage>
</organism>
<gene>
    <name evidence="4" type="ordered locus">Sama_0007</name>
</gene>
<dbReference type="RefSeq" id="WP_011758130.1">
    <property type="nucleotide sequence ID" value="NC_008700.1"/>
</dbReference>
<dbReference type="Gene3D" id="3.20.20.70">
    <property type="entry name" value="Aldolase class I"/>
    <property type="match status" value="1"/>
</dbReference>
<accession>A1S1G3</accession>
<keyword evidence="1" id="KW-0285">Flavoprotein</keyword>
<dbReference type="InterPro" id="IPR051799">
    <property type="entry name" value="NADH_flavin_oxidoreductase"/>
</dbReference>
<protein>
    <submittedName>
        <fullName evidence="4">Oxidoreductase, FAD/FMN-binding</fullName>
    </submittedName>
</protein>
<evidence type="ECO:0000313" key="4">
    <source>
        <dbReference type="EMBL" id="ABL98219.1"/>
    </source>
</evidence>
<dbReference type="CDD" id="cd02803">
    <property type="entry name" value="OYE_like_FMN_family"/>
    <property type="match status" value="1"/>
</dbReference>